<dbReference type="GO" id="GO:0016987">
    <property type="term" value="F:sigma factor activity"/>
    <property type="evidence" value="ECO:0007669"/>
    <property type="project" value="UniProtKB-KW"/>
</dbReference>
<reference evidence="7 8" key="1">
    <citation type="submission" date="2019-11" db="EMBL/GenBank/DDBJ databases">
        <title>Caenimonas koreensis gen. nov., sp. nov., isolated from activated sludge.</title>
        <authorList>
            <person name="Seung H.R."/>
        </authorList>
    </citation>
    <scope>NUCLEOTIDE SEQUENCE [LARGE SCALE GENOMIC DNA]</scope>
    <source>
        <strain evidence="7 8">EMB320</strain>
    </source>
</reference>
<dbReference type="GO" id="GO:0006352">
    <property type="term" value="P:DNA-templated transcription initiation"/>
    <property type="evidence" value="ECO:0007669"/>
    <property type="project" value="InterPro"/>
</dbReference>
<comment type="similarity">
    <text evidence="1">Belongs to the sigma-70 factor family. ECF subfamily.</text>
</comment>
<dbReference type="Gene3D" id="1.10.1740.10">
    <property type="match status" value="1"/>
</dbReference>
<dbReference type="PANTHER" id="PTHR43133:SF62">
    <property type="entry name" value="RNA POLYMERASE SIGMA FACTOR SIGZ"/>
    <property type="match status" value="1"/>
</dbReference>
<dbReference type="InterPro" id="IPR036388">
    <property type="entry name" value="WH-like_DNA-bd_sf"/>
</dbReference>
<feature type="domain" description="RNA polymerase sigma factor 70 region 4 type 2" evidence="6">
    <location>
        <begin position="141"/>
        <end position="192"/>
    </location>
</feature>
<dbReference type="AlphaFoldDB" id="A0A844B8E2"/>
<sequence length="200" mass="22691">MDLSTQDHLLIDLLDRIAARSVSPARQAESEAALRELYDLTSSRLFGLAVRVVTNREWAEDVLQEAYLNIWRIAGDYRSALSPPLAWMGVIVRSRALDFLRRRNSERADAALELDEHMSDTIAGDSSDPMDTSQASEQAWALHECLRKLEAKQREVVSLAYLRDLSHNELADQLKLPLGTVKTWIRRGIEQLRGCMARFA</sequence>
<gene>
    <name evidence="7" type="ORF">GHT07_19295</name>
</gene>
<dbReference type="NCBIfam" id="TIGR02937">
    <property type="entry name" value="sigma70-ECF"/>
    <property type="match status" value="1"/>
</dbReference>
<dbReference type="RefSeq" id="WP_153586735.1">
    <property type="nucleotide sequence ID" value="NZ_WJBU01000024.1"/>
</dbReference>
<organism evidence="7 8">
    <name type="scientific">Caenimonas koreensis DSM 17982</name>
    <dbReference type="NCBI Taxonomy" id="1121255"/>
    <lineage>
        <taxon>Bacteria</taxon>
        <taxon>Pseudomonadati</taxon>
        <taxon>Pseudomonadota</taxon>
        <taxon>Betaproteobacteria</taxon>
        <taxon>Burkholderiales</taxon>
        <taxon>Comamonadaceae</taxon>
        <taxon>Caenimonas</taxon>
    </lineage>
</organism>
<feature type="domain" description="RNA polymerase sigma-70 region 2" evidence="5">
    <location>
        <begin position="38"/>
        <end position="104"/>
    </location>
</feature>
<protein>
    <submittedName>
        <fullName evidence="7">Sigma-70 family RNA polymerase sigma factor</fullName>
    </submittedName>
</protein>
<evidence type="ECO:0000313" key="8">
    <source>
        <dbReference type="Proteomes" id="UP000487350"/>
    </source>
</evidence>
<dbReference type="SUPFAM" id="SSF88659">
    <property type="entry name" value="Sigma3 and sigma4 domains of RNA polymerase sigma factors"/>
    <property type="match status" value="1"/>
</dbReference>
<dbReference type="InterPro" id="IPR013249">
    <property type="entry name" value="RNA_pol_sigma70_r4_t2"/>
</dbReference>
<evidence type="ECO:0000256" key="3">
    <source>
        <dbReference type="ARBA" id="ARBA00023082"/>
    </source>
</evidence>
<evidence type="ECO:0000256" key="4">
    <source>
        <dbReference type="ARBA" id="ARBA00023163"/>
    </source>
</evidence>
<dbReference type="InterPro" id="IPR014284">
    <property type="entry name" value="RNA_pol_sigma-70_dom"/>
</dbReference>
<keyword evidence="4" id="KW-0804">Transcription</keyword>
<comment type="caution">
    <text evidence="7">The sequence shown here is derived from an EMBL/GenBank/DDBJ whole genome shotgun (WGS) entry which is preliminary data.</text>
</comment>
<evidence type="ECO:0000259" key="5">
    <source>
        <dbReference type="Pfam" id="PF04542"/>
    </source>
</evidence>
<evidence type="ECO:0000256" key="1">
    <source>
        <dbReference type="ARBA" id="ARBA00010641"/>
    </source>
</evidence>
<keyword evidence="2" id="KW-0805">Transcription regulation</keyword>
<dbReference type="Pfam" id="PF04542">
    <property type="entry name" value="Sigma70_r2"/>
    <property type="match status" value="1"/>
</dbReference>
<evidence type="ECO:0000313" key="7">
    <source>
        <dbReference type="EMBL" id="MRD49423.1"/>
    </source>
</evidence>
<dbReference type="EMBL" id="WJBU01000024">
    <property type="protein sequence ID" value="MRD49423.1"/>
    <property type="molecule type" value="Genomic_DNA"/>
</dbReference>
<evidence type="ECO:0000256" key="2">
    <source>
        <dbReference type="ARBA" id="ARBA00023015"/>
    </source>
</evidence>
<proteinExistence type="inferred from homology"/>
<dbReference type="InterPro" id="IPR013325">
    <property type="entry name" value="RNA_pol_sigma_r2"/>
</dbReference>
<dbReference type="SUPFAM" id="SSF88946">
    <property type="entry name" value="Sigma2 domain of RNA polymerase sigma factors"/>
    <property type="match status" value="1"/>
</dbReference>
<dbReference type="PANTHER" id="PTHR43133">
    <property type="entry name" value="RNA POLYMERASE ECF-TYPE SIGMA FACTO"/>
    <property type="match status" value="1"/>
</dbReference>
<dbReference type="OrthoDB" id="9784272at2"/>
<dbReference type="InterPro" id="IPR013324">
    <property type="entry name" value="RNA_pol_sigma_r3/r4-like"/>
</dbReference>
<dbReference type="InterPro" id="IPR007627">
    <property type="entry name" value="RNA_pol_sigma70_r2"/>
</dbReference>
<dbReference type="GO" id="GO:0003677">
    <property type="term" value="F:DNA binding"/>
    <property type="evidence" value="ECO:0007669"/>
    <property type="project" value="InterPro"/>
</dbReference>
<dbReference type="Gene3D" id="1.10.10.10">
    <property type="entry name" value="Winged helix-like DNA-binding domain superfamily/Winged helix DNA-binding domain"/>
    <property type="match status" value="1"/>
</dbReference>
<dbReference type="Pfam" id="PF08281">
    <property type="entry name" value="Sigma70_r4_2"/>
    <property type="match status" value="1"/>
</dbReference>
<keyword evidence="8" id="KW-1185">Reference proteome</keyword>
<evidence type="ECO:0000259" key="6">
    <source>
        <dbReference type="Pfam" id="PF08281"/>
    </source>
</evidence>
<accession>A0A844B8E2</accession>
<keyword evidence="3" id="KW-0731">Sigma factor</keyword>
<dbReference type="Proteomes" id="UP000487350">
    <property type="component" value="Unassembled WGS sequence"/>
</dbReference>
<name>A0A844B8E2_9BURK</name>
<dbReference type="CDD" id="cd06171">
    <property type="entry name" value="Sigma70_r4"/>
    <property type="match status" value="1"/>
</dbReference>
<dbReference type="InterPro" id="IPR039425">
    <property type="entry name" value="RNA_pol_sigma-70-like"/>
</dbReference>